<dbReference type="PANTHER" id="PTHR12270:SF25">
    <property type="entry name" value="GLYCOSYLTRANSFERASE-LIKE PROTEIN LARGE"/>
    <property type="match status" value="1"/>
</dbReference>
<dbReference type="InterPro" id="IPR051292">
    <property type="entry name" value="Xyl/GlcA_transferase"/>
</dbReference>
<dbReference type="Proteomes" id="UP000193560">
    <property type="component" value="Unassembled WGS sequence"/>
</dbReference>
<evidence type="ECO:0000256" key="1">
    <source>
        <dbReference type="ARBA" id="ARBA00004606"/>
    </source>
</evidence>
<evidence type="ECO:0000256" key="4">
    <source>
        <dbReference type="ARBA" id="ARBA00022989"/>
    </source>
</evidence>
<keyword evidence="2 8" id="KW-0812">Transmembrane</keyword>
<keyword evidence="6" id="KW-0325">Glycoprotein</keyword>
<protein>
    <submittedName>
        <fullName evidence="9">Glycosyl-transferase for dystroglycan-domain-containing protein</fullName>
    </submittedName>
</protein>
<keyword evidence="9" id="KW-0808">Transferase</keyword>
<evidence type="ECO:0000256" key="6">
    <source>
        <dbReference type="ARBA" id="ARBA00023180"/>
    </source>
</evidence>
<dbReference type="OrthoDB" id="411524at2759"/>
<feature type="compositionally biased region" description="Polar residues" evidence="7">
    <location>
        <begin position="25"/>
        <end position="36"/>
    </location>
</feature>
<feature type="transmembrane region" description="Helical" evidence="8">
    <location>
        <begin position="48"/>
        <end position="67"/>
    </location>
</feature>
<keyword evidence="3" id="KW-0735">Signal-anchor</keyword>
<reference evidence="9 10" key="1">
    <citation type="submission" date="2016-07" db="EMBL/GenBank/DDBJ databases">
        <title>Pervasive Adenine N6-methylation of Active Genes in Fungi.</title>
        <authorList>
            <consortium name="DOE Joint Genome Institute"/>
            <person name="Mondo S.J."/>
            <person name="Dannebaum R.O."/>
            <person name="Kuo R.C."/>
            <person name="Labutti K."/>
            <person name="Haridas S."/>
            <person name="Kuo A."/>
            <person name="Salamov A."/>
            <person name="Ahrendt S.R."/>
            <person name="Lipzen A."/>
            <person name="Sullivan W."/>
            <person name="Andreopoulos W.B."/>
            <person name="Clum A."/>
            <person name="Lindquist E."/>
            <person name="Daum C."/>
            <person name="Ramamoorthy G.K."/>
            <person name="Gryganskyi A."/>
            <person name="Culley D."/>
            <person name="Magnuson J.K."/>
            <person name="James T.Y."/>
            <person name="O'Malley M.A."/>
            <person name="Stajich J.E."/>
            <person name="Spatafora J.W."/>
            <person name="Visel A."/>
            <person name="Grigoriev I.V."/>
        </authorList>
    </citation>
    <scope>NUCLEOTIDE SEQUENCE [LARGE SCALE GENOMIC DNA]</scope>
    <source>
        <strain evidence="9 10">NRRL 1336</strain>
    </source>
</reference>
<dbReference type="GO" id="GO:0016020">
    <property type="term" value="C:membrane"/>
    <property type="evidence" value="ECO:0007669"/>
    <property type="project" value="UniProtKB-SubCell"/>
</dbReference>
<proteinExistence type="predicted"/>
<accession>A0A1X2IA57</accession>
<evidence type="ECO:0000256" key="7">
    <source>
        <dbReference type="SAM" id="MobiDB-lite"/>
    </source>
</evidence>
<comment type="caution">
    <text evidence="9">The sequence shown here is derived from an EMBL/GenBank/DDBJ whole genome shotgun (WGS) entry which is preliminary data.</text>
</comment>
<dbReference type="AlphaFoldDB" id="A0A1X2IA57"/>
<dbReference type="GO" id="GO:0015020">
    <property type="term" value="F:glucuronosyltransferase activity"/>
    <property type="evidence" value="ECO:0007669"/>
    <property type="project" value="TreeGrafter"/>
</dbReference>
<evidence type="ECO:0000313" key="9">
    <source>
        <dbReference type="EMBL" id="ORZ12665.1"/>
    </source>
</evidence>
<dbReference type="GO" id="GO:0035269">
    <property type="term" value="P:protein O-linked glycosylation via mannose"/>
    <property type="evidence" value="ECO:0007669"/>
    <property type="project" value="TreeGrafter"/>
</dbReference>
<evidence type="ECO:0000256" key="5">
    <source>
        <dbReference type="ARBA" id="ARBA00023136"/>
    </source>
</evidence>
<feature type="compositionally biased region" description="Basic residues" evidence="7">
    <location>
        <begin position="1"/>
        <end position="14"/>
    </location>
</feature>
<dbReference type="EMBL" id="MCGE01000018">
    <property type="protein sequence ID" value="ORZ12665.1"/>
    <property type="molecule type" value="Genomic_DNA"/>
</dbReference>
<sequence>MNKNRRPFYPVKRHGGNDDDDDTKQSSTYASNYQPTNRRRRPGLSTRGCIALGVVVSVTFILFIRHLTKPIASMNQLLSDQPTYTIPTSCHVQLCNPSNRCSTWYPASHHQQETLYEWSDLVQQGIYRDLATVKVDPTCAAFVQVEDETPGLANTSRWFPIPSGHVVNCLEQKCRNVVALKIQHDILALLAQLESTVTQDPNQLEQEIVMARPTNNTLDQQVTLVSQFSVNRLDVFTKVIDAWTGPISIAIYLTEWDDIKAIKTFFSNSINAELYERITMTIVKPAYNKNTNEHLRYPINHLRNLAVKASSTPYVFVMDADFVPSTTLYATAQSVLPAMETTTRTAIVVPCFAMHEEHGSLPLPKTMVDVKKMVDDGIAYITDPGAGHGPTLGKEMALAMASSTTITAAANDKSLASISYEVCYESQWEPYYIVPRDAPFYDVRFKNQGGDKQSHALHLNAERYRFMVLTQEFMMHKDHAKLVWPGGGFAKAQKEQQSWSYFGGFMREMENHYGRNVRWPHGCSALAIGWQEQRRNTLGMAIGAV</sequence>
<dbReference type="Pfam" id="PF13896">
    <property type="entry name" value="Glyco_transf_49"/>
    <property type="match status" value="1"/>
</dbReference>
<dbReference type="STRING" id="90262.A0A1X2IA57"/>
<comment type="subcellular location">
    <subcellularLocation>
        <location evidence="1">Membrane</location>
        <topology evidence="1">Single-pass type II membrane protein</topology>
    </subcellularLocation>
</comment>
<gene>
    <name evidence="9" type="ORF">BCR42DRAFT_378687</name>
</gene>
<dbReference type="PANTHER" id="PTHR12270">
    <property type="entry name" value="GLYCOSYLTRANSFERASE-RELATED"/>
    <property type="match status" value="1"/>
</dbReference>
<feature type="region of interest" description="Disordered" evidence="7">
    <location>
        <begin position="1"/>
        <end position="41"/>
    </location>
</feature>
<evidence type="ECO:0000256" key="8">
    <source>
        <dbReference type="SAM" id="Phobius"/>
    </source>
</evidence>
<dbReference type="GO" id="GO:0042285">
    <property type="term" value="F:xylosyltransferase activity"/>
    <property type="evidence" value="ECO:0007669"/>
    <property type="project" value="TreeGrafter"/>
</dbReference>
<evidence type="ECO:0000256" key="2">
    <source>
        <dbReference type="ARBA" id="ARBA00022692"/>
    </source>
</evidence>
<keyword evidence="5 8" id="KW-0472">Membrane</keyword>
<name>A0A1X2IA57_9FUNG</name>
<organism evidence="9 10">
    <name type="scientific">Absidia repens</name>
    <dbReference type="NCBI Taxonomy" id="90262"/>
    <lineage>
        <taxon>Eukaryota</taxon>
        <taxon>Fungi</taxon>
        <taxon>Fungi incertae sedis</taxon>
        <taxon>Mucoromycota</taxon>
        <taxon>Mucoromycotina</taxon>
        <taxon>Mucoromycetes</taxon>
        <taxon>Mucorales</taxon>
        <taxon>Cunninghamellaceae</taxon>
        <taxon>Absidia</taxon>
    </lineage>
</organism>
<evidence type="ECO:0000313" key="10">
    <source>
        <dbReference type="Proteomes" id="UP000193560"/>
    </source>
</evidence>
<keyword evidence="10" id="KW-1185">Reference proteome</keyword>
<evidence type="ECO:0000256" key="3">
    <source>
        <dbReference type="ARBA" id="ARBA00022968"/>
    </source>
</evidence>
<keyword evidence="4 8" id="KW-1133">Transmembrane helix</keyword>